<name>A0A6P1TG11_9FIRM</name>
<organism evidence="2 3">
    <name type="scientific">Anaerocolumna sedimenticola</name>
    <dbReference type="NCBI Taxonomy" id="2696063"/>
    <lineage>
        <taxon>Bacteria</taxon>
        <taxon>Bacillati</taxon>
        <taxon>Bacillota</taxon>
        <taxon>Clostridia</taxon>
        <taxon>Lachnospirales</taxon>
        <taxon>Lachnospiraceae</taxon>
        <taxon>Anaerocolumna</taxon>
    </lineage>
</organism>
<dbReference type="CDD" id="cd04301">
    <property type="entry name" value="NAT_SF"/>
    <property type="match status" value="1"/>
</dbReference>
<sequence>MNITYRKAIASDVELLVNTRINLLEEDSGAMTDDVRQLLYQSNKDYMEDGIANGSFFAFLAFDGDVFVGSCSVCLYSVLPGRKLPNGKNAYIQNMFVTPLYRRNGIGKTLTSMCVNEAIKQQHNRITLHATQKGQLLFEHCGFKITDNEKLIMMVHEQ</sequence>
<dbReference type="KEGG" id="anr:Ana3638_04490"/>
<dbReference type="Proteomes" id="UP000464314">
    <property type="component" value="Chromosome"/>
</dbReference>
<accession>A0A6P1TG11</accession>
<dbReference type="PROSITE" id="PS51186">
    <property type="entry name" value="GNAT"/>
    <property type="match status" value="1"/>
</dbReference>
<keyword evidence="3" id="KW-1185">Reference proteome</keyword>
<protein>
    <submittedName>
        <fullName evidence="2">GNAT family N-acetyltransferase</fullName>
    </submittedName>
</protein>
<dbReference type="InterPro" id="IPR016181">
    <property type="entry name" value="Acyl_CoA_acyltransferase"/>
</dbReference>
<evidence type="ECO:0000313" key="2">
    <source>
        <dbReference type="EMBL" id="QHQ60130.1"/>
    </source>
</evidence>
<dbReference type="AlphaFoldDB" id="A0A6P1TG11"/>
<dbReference type="InterPro" id="IPR000182">
    <property type="entry name" value="GNAT_dom"/>
</dbReference>
<dbReference type="Pfam" id="PF13673">
    <property type="entry name" value="Acetyltransf_10"/>
    <property type="match status" value="1"/>
</dbReference>
<feature type="domain" description="N-acetyltransferase" evidence="1">
    <location>
        <begin position="3"/>
        <end position="158"/>
    </location>
</feature>
<dbReference type="Gene3D" id="3.40.630.30">
    <property type="match status" value="1"/>
</dbReference>
<evidence type="ECO:0000259" key="1">
    <source>
        <dbReference type="PROSITE" id="PS51186"/>
    </source>
</evidence>
<dbReference type="SUPFAM" id="SSF55729">
    <property type="entry name" value="Acyl-CoA N-acyltransferases (Nat)"/>
    <property type="match status" value="1"/>
</dbReference>
<proteinExistence type="predicted"/>
<keyword evidence="2" id="KW-0808">Transferase</keyword>
<gene>
    <name evidence="2" type="ORF">Ana3638_04490</name>
</gene>
<evidence type="ECO:0000313" key="3">
    <source>
        <dbReference type="Proteomes" id="UP000464314"/>
    </source>
</evidence>
<dbReference type="GO" id="GO:0016747">
    <property type="term" value="F:acyltransferase activity, transferring groups other than amino-acyl groups"/>
    <property type="evidence" value="ECO:0007669"/>
    <property type="project" value="InterPro"/>
</dbReference>
<dbReference type="EMBL" id="CP048000">
    <property type="protein sequence ID" value="QHQ60130.1"/>
    <property type="molecule type" value="Genomic_DNA"/>
</dbReference>
<reference evidence="2 3" key="1">
    <citation type="submission" date="2020-01" db="EMBL/GenBank/DDBJ databases">
        <title>Genome analysis of Anaerocolumna sp. CBA3638.</title>
        <authorList>
            <person name="Kim J."/>
            <person name="Roh S.W."/>
        </authorList>
    </citation>
    <scope>NUCLEOTIDE SEQUENCE [LARGE SCALE GENOMIC DNA]</scope>
    <source>
        <strain evidence="2 3">CBA3638</strain>
    </source>
</reference>
<dbReference type="RefSeq" id="WP_161836966.1">
    <property type="nucleotide sequence ID" value="NZ_CP048000.1"/>
</dbReference>